<dbReference type="STRING" id="1210046.B277_01574"/>
<comment type="caution">
    <text evidence="2">The sequence shown here is derived from an EMBL/GenBank/DDBJ whole genome shotgun (WGS) entry which is preliminary data.</text>
</comment>
<evidence type="ECO:0000313" key="4">
    <source>
        <dbReference type="Proteomes" id="UP000004474"/>
    </source>
</evidence>
<reference evidence="2 4" key="2">
    <citation type="journal article" date="2012" name="J. Bacteriol.">
        <title>Genome Sequence of Janibacter hoylei MTCC8307, Isolated from the Stratospheric Air.</title>
        <authorList>
            <person name="Pawar S.P."/>
            <person name="Dhotre D.P."/>
            <person name="Shetty S.A."/>
            <person name="Chowdhury S.P."/>
            <person name="Chaudhari B.L."/>
            <person name="Shouche Y.S."/>
        </authorList>
    </citation>
    <scope>NUCLEOTIDE SEQUENCE [LARGE SCALE GENOMIC DNA]</scope>
    <source>
        <strain evidence="2 4">PVAS-1</strain>
    </source>
</reference>
<organism evidence="2 4">
    <name type="scientific">Janibacter hoylei PVAS-1</name>
    <dbReference type="NCBI Taxonomy" id="1210046"/>
    <lineage>
        <taxon>Bacteria</taxon>
        <taxon>Bacillati</taxon>
        <taxon>Actinomycetota</taxon>
        <taxon>Actinomycetes</taxon>
        <taxon>Micrococcales</taxon>
        <taxon>Intrasporangiaceae</taxon>
        <taxon>Janibacter</taxon>
    </lineage>
</organism>
<evidence type="ECO:0000313" key="5">
    <source>
        <dbReference type="Proteomes" id="UP000288711"/>
    </source>
</evidence>
<evidence type="ECO:0000256" key="1">
    <source>
        <dbReference type="SAM" id="MobiDB-lite"/>
    </source>
</evidence>
<accession>K1E5Z8</accession>
<dbReference type="Pfam" id="PF14013">
    <property type="entry name" value="MT0933_antitox"/>
    <property type="match status" value="1"/>
</dbReference>
<sequence length="91" mass="9940">MAKFKNAAVVLTATETARQWARNNPDKAGDYIDKATGFVDRRTKGKYHKQLSGLSRTVKKNVTGVDTVRGSAVHDAPPAPKGDTPFPDLRM</sequence>
<feature type="region of interest" description="Disordered" evidence="1">
    <location>
        <begin position="68"/>
        <end position="91"/>
    </location>
</feature>
<dbReference type="Proteomes" id="UP000004474">
    <property type="component" value="Unassembled WGS sequence"/>
</dbReference>
<dbReference type="Proteomes" id="UP000288711">
    <property type="component" value="Unassembled WGS sequence"/>
</dbReference>
<protein>
    <submittedName>
        <fullName evidence="3">Antitoxin</fullName>
    </submittedName>
</protein>
<dbReference type="RefSeq" id="WP_007924356.1">
    <property type="nucleotide sequence ID" value="NZ_ALWX01000005.1"/>
</dbReference>
<dbReference type="EMBL" id="PIPF01000003">
    <property type="protein sequence ID" value="RWU84725.1"/>
    <property type="molecule type" value="Genomic_DNA"/>
</dbReference>
<keyword evidence="5" id="KW-1185">Reference proteome</keyword>
<gene>
    <name evidence="2" type="ORF">B277_01574</name>
    <name evidence="3" type="ORF">CWN80_03885</name>
</gene>
<dbReference type="AlphaFoldDB" id="K1E5Z8"/>
<proteinExistence type="predicted"/>
<evidence type="ECO:0000313" key="3">
    <source>
        <dbReference type="EMBL" id="RWU84725.1"/>
    </source>
</evidence>
<evidence type="ECO:0000313" key="2">
    <source>
        <dbReference type="EMBL" id="EKA62526.1"/>
    </source>
</evidence>
<dbReference type="InterPro" id="IPR028037">
    <property type="entry name" value="Antitoxin_Rv0909/MT0933"/>
</dbReference>
<name>K1E5Z8_9MICO</name>
<reference evidence="3 5" key="1">
    <citation type="journal article" date="2009" name="Int. J. Syst. Evol. Microbiol.">
        <title>Janibacter hoylei sp. nov., Bacillus isronensis sp. nov. and Bacillus aryabhattai sp. nov., isolated from cryotubes used for collecting air from the upper atmosphere.</title>
        <authorList>
            <person name="Shivaji S."/>
            <person name="Chaturvedi P."/>
            <person name="Begum Z."/>
            <person name="Pindi P.K."/>
            <person name="Manorama R."/>
            <person name="Padmanaban D.A."/>
            <person name="Shouche Y.S."/>
            <person name="Pawar S."/>
            <person name="Vaishampayan P."/>
            <person name="Dutt C.B."/>
            <person name="Datta G.N."/>
            <person name="Manchanda R.K."/>
            <person name="Rao U.R."/>
            <person name="Bhargava P.M."/>
            <person name="Narlikar J.V."/>
        </authorList>
    </citation>
    <scope>NUCLEOTIDE SEQUENCE [LARGE SCALE GENOMIC DNA]</scope>
    <source>
        <strain evidence="3 5">PVAS-1</strain>
    </source>
</reference>
<dbReference type="PATRIC" id="fig|1210046.3.peg.311"/>
<dbReference type="OrthoDB" id="5125103at2"/>
<reference evidence="3" key="3">
    <citation type="submission" date="2017-11" db="EMBL/GenBank/DDBJ databases">
        <authorList>
            <person name="Seuylemezian A."/>
            <person name="Cooper K."/>
            <person name="Vaishampayan P."/>
        </authorList>
    </citation>
    <scope>NUCLEOTIDE SEQUENCE</scope>
    <source>
        <strain evidence="3">PVAS-1</strain>
    </source>
</reference>
<dbReference type="EMBL" id="ALWX01000005">
    <property type="protein sequence ID" value="EKA62526.1"/>
    <property type="molecule type" value="Genomic_DNA"/>
</dbReference>